<keyword evidence="3" id="KW-1185">Reference proteome</keyword>
<dbReference type="PANTHER" id="PTHR46696">
    <property type="entry name" value="P450, PUTATIVE (EUROFUNG)-RELATED"/>
    <property type="match status" value="1"/>
</dbReference>
<gene>
    <name evidence="2" type="ORF">GCM10009601_43720</name>
</gene>
<comment type="similarity">
    <text evidence="1">Belongs to the cytochrome P450 family.</text>
</comment>
<dbReference type="Gene3D" id="1.10.630.10">
    <property type="entry name" value="Cytochrome P450"/>
    <property type="match status" value="1"/>
</dbReference>
<proteinExistence type="inferred from homology"/>
<dbReference type="Pfam" id="PF00067">
    <property type="entry name" value="p450"/>
    <property type="match status" value="1"/>
</dbReference>
<comment type="caution">
    <text evidence="2">The sequence shown here is derived from an EMBL/GenBank/DDBJ whole genome shotgun (WGS) entry which is preliminary data.</text>
</comment>
<dbReference type="InterPro" id="IPR036396">
    <property type="entry name" value="Cyt_P450_sf"/>
</dbReference>
<evidence type="ECO:0000256" key="1">
    <source>
        <dbReference type="ARBA" id="ARBA00010617"/>
    </source>
</evidence>
<dbReference type="PANTHER" id="PTHR46696:SF1">
    <property type="entry name" value="CYTOCHROME P450 YJIB-RELATED"/>
    <property type="match status" value="1"/>
</dbReference>
<reference evidence="3" key="1">
    <citation type="journal article" date="2019" name="Int. J. Syst. Evol. Microbiol.">
        <title>The Global Catalogue of Microorganisms (GCM) 10K type strain sequencing project: providing services to taxonomists for standard genome sequencing and annotation.</title>
        <authorList>
            <consortium name="The Broad Institute Genomics Platform"/>
            <consortium name="The Broad Institute Genome Sequencing Center for Infectious Disease"/>
            <person name="Wu L."/>
            <person name="Ma J."/>
        </authorList>
    </citation>
    <scope>NUCLEOTIDE SEQUENCE [LARGE SCALE GENOMIC DNA]</scope>
    <source>
        <strain evidence="3">JCM 11756</strain>
    </source>
</reference>
<organism evidence="2 3">
    <name type="scientific">Streptomyces thermospinosisporus</name>
    <dbReference type="NCBI Taxonomy" id="161482"/>
    <lineage>
        <taxon>Bacteria</taxon>
        <taxon>Bacillati</taxon>
        <taxon>Actinomycetota</taxon>
        <taxon>Actinomycetes</taxon>
        <taxon>Kitasatosporales</taxon>
        <taxon>Streptomycetaceae</taxon>
        <taxon>Streptomyces</taxon>
    </lineage>
</organism>
<protein>
    <submittedName>
        <fullName evidence="2">Cytochrome P450</fullName>
    </submittedName>
</protein>
<dbReference type="CDD" id="cd20625">
    <property type="entry name" value="CYP164-like"/>
    <property type="match status" value="1"/>
</dbReference>
<dbReference type="EMBL" id="BAAAIZ010000068">
    <property type="protein sequence ID" value="GAA1429140.1"/>
    <property type="molecule type" value="Genomic_DNA"/>
</dbReference>
<dbReference type="PRINTS" id="PR00385">
    <property type="entry name" value="P450"/>
</dbReference>
<dbReference type="InterPro" id="IPR001128">
    <property type="entry name" value="Cyt_P450"/>
</dbReference>
<name>A0ABP4JTM7_9ACTN</name>
<evidence type="ECO:0000313" key="2">
    <source>
        <dbReference type="EMBL" id="GAA1429140.1"/>
    </source>
</evidence>
<sequence>MTTTLTTGLARLADPASRANPYPLLRELREASPFTDSASGIVVVGRRADCETVLRSPRVGSNRLGAGITKVPQQPNLMNLDAPDHTRLRRLAGKAFKPRVVERWRPRVEAVVRELLTDIAASGAGGVDMVSAFAYPLPVRVICDMLGVPREDHQIFEKWAHFIAYTVDPQLVPGELTTEVEAGVEEARAEFIDYFSRLIAQRKRAPRADVLSELIAAEEGGDQLDERELILTCILLLVAGHETTANLILNGVLGLLRHPDQLRLLRERPQLAEAAVEEVLRYDAPTQMITRIAREPFVLNDLQVAAGQPLLLLLAAANRDPRHHHDPERFDITRGDPGHLGFAAGPHFCLGSVLARMEGAIALRAFAQAFAEPRLDEASLHYRPHVAVRGPDRLRLTFEEVRLDSLPAAGRTREREAADD</sequence>
<dbReference type="RefSeq" id="WP_344014801.1">
    <property type="nucleotide sequence ID" value="NZ_BAAAIZ010000068.1"/>
</dbReference>
<dbReference type="Proteomes" id="UP001500973">
    <property type="component" value="Unassembled WGS sequence"/>
</dbReference>
<evidence type="ECO:0000313" key="3">
    <source>
        <dbReference type="Proteomes" id="UP001500973"/>
    </source>
</evidence>
<accession>A0ABP4JTM7</accession>
<dbReference type="SUPFAM" id="SSF48264">
    <property type="entry name" value="Cytochrome P450"/>
    <property type="match status" value="1"/>
</dbReference>
<dbReference type="PRINTS" id="PR00359">
    <property type="entry name" value="BP450"/>
</dbReference>
<dbReference type="InterPro" id="IPR002397">
    <property type="entry name" value="Cyt_P450_B"/>
</dbReference>